<keyword evidence="6" id="KW-0408">Iron</keyword>
<dbReference type="EC" id="2.8.1.7" evidence="11"/>
<evidence type="ECO:0000313" key="12">
    <source>
        <dbReference type="Proteomes" id="UP000316770"/>
    </source>
</evidence>
<comment type="cofactor">
    <cofactor evidence="1">
        <name>pyridoxal 5'-phosphate</name>
        <dbReference type="ChEBI" id="CHEBI:597326"/>
    </cofactor>
</comment>
<accession>A0A518ITH3</accession>
<evidence type="ECO:0000256" key="4">
    <source>
        <dbReference type="ARBA" id="ARBA00022723"/>
    </source>
</evidence>
<evidence type="ECO:0000256" key="2">
    <source>
        <dbReference type="ARBA" id="ARBA00006490"/>
    </source>
</evidence>
<dbReference type="InterPro" id="IPR016454">
    <property type="entry name" value="Cysteine_dSase"/>
</dbReference>
<dbReference type="GO" id="GO:0046872">
    <property type="term" value="F:metal ion binding"/>
    <property type="evidence" value="ECO:0007669"/>
    <property type="project" value="UniProtKB-KW"/>
</dbReference>
<dbReference type="AlphaFoldDB" id="A0A518ITH3"/>
<dbReference type="InterPro" id="IPR000192">
    <property type="entry name" value="Aminotrans_V_dom"/>
</dbReference>
<comment type="similarity">
    <text evidence="2">Belongs to the class-V pyridoxal-phosphate-dependent aminotransferase family. NifS/IscS subfamily.</text>
</comment>
<dbReference type="Gene3D" id="3.40.640.10">
    <property type="entry name" value="Type I PLP-dependent aspartate aminotransferase-like (Major domain)"/>
    <property type="match status" value="1"/>
</dbReference>
<gene>
    <name evidence="11" type="primary">iscS_3</name>
    <name evidence="11" type="ORF">Mal33_23740</name>
</gene>
<sequence>MQIGEGIPRHALPSGFSSEPDASPWRLVPDPKNDFPWPRFASFLVDEVTVPLRHIYLDFNTTTPLAPSVGEAMQPFWDEHFLLPTQQHPAGLALGELVDTAREQVANLLGCDPFEVVFTSGGTEANNLAILGVCRAWQQAGKPPGRVIVSASEHDSVIAAANSLQFDGWHIEYLDVDPDGRVDPEQLDGMLQHDTALVCVQAACSISGVLQPVRQVADICHARGVLLHCDAAQLAGKQPIDTGSLRADTIAISGHKMYGPKGIGALYVRRGLKLSPILYGEAQEMGLRPGSGNITGEIGLGAAAKMAARGAEDAADAMAALRDRFEDRLQQAISPTPRVLGNQVSRLPNTSLITLPIRVPLQFNKATSDLVISRPRCAQPQDWMTRCLVAIGLSEQQIACTLRVSVGWTTSQESVDQAADQIIRALEN</sequence>
<dbReference type="Gene3D" id="3.90.1150.10">
    <property type="entry name" value="Aspartate Aminotransferase, domain 1"/>
    <property type="match status" value="1"/>
</dbReference>
<evidence type="ECO:0000256" key="1">
    <source>
        <dbReference type="ARBA" id="ARBA00001933"/>
    </source>
</evidence>
<name>A0A518ITH3_9BACT</name>
<comment type="catalytic activity">
    <reaction evidence="8">
        <text>(sulfur carrier)-H + L-cysteine = (sulfur carrier)-SH + L-alanine</text>
        <dbReference type="Rhea" id="RHEA:43892"/>
        <dbReference type="Rhea" id="RHEA-COMP:14737"/>
        <dbReference type="Rhea" id="RHEA-COMP:14739"/>
        <dbReference type="ChEBI" id="CHEBI:29917"/>
        <dbReference type="ChEBI" id="CHEBI:35235"/>
        <dbReference type="ChEBI" id="CHEBI:57972"/>
        <dbReference type="ChEBI" id="CHEBI:64428"/>
        <dbReference type="EC" id="2.8.1.7"/>
    </reaction>
</comment>
<dbReference type="SUPFAM" id="SSF53383">
    <property type="entry name" value="PLP-dependent transferases"/>
    <property type="match status" value="1"/>
</dbReference>
<dbReference type="GO" id="GO:0051536">
    <property type="term" value="F:iron-sulfur cluster binding"/>
    <property type="evidence" value="ECO:0007669"/>
    <property type="project" value="UniProtKB-KW"/>
</dbReference>
<dbReference type="PANTHER" id="PTHR11601">
    <property type="entry name" value="CYSTEINE DESULFURYLASE FAMILY MEMBER"/>
    <property type="match status" value="1"/>
</dbReference>
<keyword evidence="5" id="KW-0663">Pyridoxal phosphate</keyword>
<dbReference type="EMBL" id="CP036318">
    <property type="protein sequence ID" value="QDV56385.1"/>
    <property type="molecule type" value="Genomic_DNA"/>
</dbReference>
<keyword evidence="3 11" id="KW-0808">Transferase</keyword>
<keyword evidence="7" id="KW-0411">Iron-sulfur</keyword>
<organism evidence="11 12">
    <name type="scientific">Rosistilla oblonga</name>
    <dbReference type="NCBI Taxonomy" id="2527990"/>
    <lineage>
        <taxon>Bacteria</taxon>
        <taxon>Pseudomonadati</taxon>
        <taxon>Planctomycetota</taxon>
        <taxon>Planctomycetia</taxon>
        <taxon>Pirellulales</taxon>
        <taxon>Pirellulaceae</taxon>
        <taxon>Rosistilla</taxon>
    </lineage>
</organism>
<protein>
    <submittedName>
        <fullName evidence="11">Cysteine desulfurase</fullName>
        <ecNumber evidence="11">2.8.1.7</ecNumber>
    </submittedName>
</protein>
<evidence type="ECO:0000256" key="5">
    <source>
        <dbReference type="ARBA" id="ARBA00022898"/>
    </source>
</evidence>
<feature type="region of interest" description="Disordered" evidence="9">
    <location>
        <begin position="1"/>
        <end position="27"/>
    </location>
</feature>
<evidence type="ECO:0000256" key="6">
    <source>
        <dbReference type="ARBA" id="ARBA00023004"/>
    </source>
</evidence>
<evidence type="ECO:0000256" key="3">
    <source>
        <dbReference type="ARBA" id="ARBA00022679"/>
    </source>
</evidence>
<dbReference type="Proteomes" id="UP000316770">
    <property type="component" value="Chromosome"/>
</dbReference>
<evidence type="ECO:0000313" key="11">
    <source>
        <dbReference type="EMBL" id="QDV56385.1"/>
    </source>
</evidence>
<evidence type="ECO:0000256" key="7">
    <source>
        <dbReference type="ARBA" id="ARBA00023014"/>
    </source>
</evidence>
<reference evidence="11 12" key="1">
    <citation type="submission" date="2019-02" db="EMBL/GenBank/DDBJ databases">
        <title>Deep-cultivation of Planctomycetes and their phenomic and genomic characterization uncovers novel biology.</title>
        <authorList>
            <person name="Wiegand S."/>
            <person name="Jogler M."/>
            <person name="Boedeker C."/>
            <person name="Pinto D."/>
            <person name="Vollmers J."/>
            <person name="Rivas-Marin E."/>
            <person name="Kohn T."/>
            <person name="Peeters S.H."/>
            <person name="Heuer A."/>
            <person name="Rast P."/>
            <person name="Oberbeckmann S."/>
            <person name="Bunk B."/>
            <person name="Jeske O."/>
            <person name="Meyerdierks A."/>
            <person name="Storesund J.E."/>
            <person name="Kallscheuer N."/>
            <person name="Luecker S."/>
            <person name="Lage O.M."/>
            <person name="Pohl T."/>
            <person name="Merkel B.J."/>
            <person name="Hornburger P."/>
            <person name="Mueller R.-W."/>
            <person name="Bruemmer F."/>
            <person name="Labrenz M."/>
            <person name="Spormann A.M."/>
            <person name="Op den Camp H."/>
            <person name="Overmann J."/>
            <person name="Amann R."/>
            <person name="Jetten M.S.M."/>
            <person name="Mascher T."/>
            <person name="Medema M.H."/>
            <person name="Devos D.P."/>
            <person name="Kaster A.-K."/>
            <person name="Ovreas L."/>
            <person name="Rohde M."/>
            <person name="Galperin M.Y."/>
            <person name="Jogler C."/>
        </authorList>
    </citation>
    <scope>NUCLEOTIDE SEQUENCE [LARGE SCALE GENOMIC DNA]</scope>
    <source>
        <strain evidence="11 12">Mal33</strain>
    </source>
</reference>
<evidence type="ECO:0000256" key="9">
    <source>
        <dbReference type="SAM" id="MobiDB-lite"/>
    </source>
</evidence>
<dbReference type="GO" id="GO:0031071">
    <property type="term" value="F:cysteine desulfurase activity"/>
    <property type="evidence" value="ECO:0007669"/>
    <property type="project" value="UniProtKB-EC"/>
</dbReference>
<dbReference type="InterPro" id="IPR015422">
    <property type="entry name" value="PyrdxlP-dep_Trfase_small"/>
</dbReference>
<dbReference type="PANTHER" id="PTHR11601:SF34">
    <property type="entry name" value="CYSTEINE DESULFURASE"/>
    <property type="match status" value="1"/>
</dbReference>
<feature type="domain" description="Aminotransferase class V" evidence="10">
    <location>
        <begin position="55"/>
        <end position="416"/>
    </location>
</feature>
<dbReference type="InterPro" id="IPR015424">
    <property type="entry name" value="PyrdxlP-dep_Trfase"/>
</dbReference>
<dbReference type="PIRSF" id="PIRSF005572">
    <property type="entry name" value="NifS"/>
    <property type="match status" value="1"/>
</dbReference>
<dbReference type="InterPro" id="IPR015421">
    <property type="entry name" value="PyrdxlP-dep_Trfase_major"/>
</dbReference>
<evidence type="ECO:0000256" key="8">
    <source>
        <dbReference type="ARBA" id="ARBA00050776"/>
    </source>
</evidence>
<dbReference type="Pfam" id="PF00266">
    <property type="entry name" value="Aminotran_5"/>
    <property type="match status" value="1"/>
</dbReference>
<evidence type="ECO:0000259" key="10">
    <source>
        <dbReference type="Pfam" id="PF00266"/>
    </source>
</evidence>
<keyword evidence="12" id="KW-1185">Reference proteome</keyword>
<keyword evidence="4" id="KW-0479">Metal-binding</keyword>
<proteinExistence type="inferred from homology"/>